<dbReference type="AlphaFoldDB" id="A0A915Q6T7"/>
<proteinExistence type="predicted"/>
<keyword evidence="1" id="KW-1185">Reference proteome</keyword>
<name>A0A915Q6T7_9BILA</name>
<organism evidence="1 2">
    <name type="scientific">Setaria digitata</name>
    <dbReference type="NCBI Taxonomy" id="48799"/>
    <lineage>
        <taxon>Eukaryota</taxon>
        <taxon>Metazoa</taxon>
        <taxon>Ecdysozoa</taxon>
        <taxon>Nematoda</taxon>
        <taxon>Chromadorea</taxon>
        <taxon>Rhabditida</taxon>
        <taxon>Spirurina</taxon>
        <taxon>Spiruromorpha</taxon>
        <taxon>Filarioidea</taxon>
        <taxon>Setariidae</taxon>
        <taxon>Setaria</taxon>
    </lineage>
</organism>
<accession>A0A915Q6T7</accession>
<dbReference type="WBParaSite" id="sdigi.contig731.g9617.t1">
    <property type="protein sequence ID" value="sdigi.contig731.g9617.t1"/>
    <property type="gene ID" value="sdigi.contig731.g9617"/>
</dbReference>
<evidence type="ECO:0000313" key="1">
    <source>
        <dbReference type="Proteomes" id="UP000887581"/>
    </source>
</evidence>
<protein>
    <submittedName>
        <fullName evidence="2">Uncharacterized protein</fullName>
    </submittedName>
</protein>
<dbReference type="Proteomes" id="UP000887581">
    <property type="component" value="Unplaced"/>
</dbReference>
<sequence length="84" mass="9350">MSRQVRSSRDAVLPIFTDRSHPPYGLPCGLLRLRNEAFLSSQVGEIIDDAEKFSVSIDTQNFAPNEITACLFKIICGKFCILMG</sequence>
<reference evidence="2" key="1">
    <citation type="submission" date="2022-11" db="UniProtKB">
        <authorList>
            <consortium name="WormBaseParasite"/>
        </authorList>
    </citation>
    <scope>IDENTIFICATION</scope>
</reference>
<evidence type="ECO:0000313" key="2">
    <source>
        <dbReference type="WBParaSite" id="sdigi.contig731.g9617.t1"/>
    </source>
</evidence>